<keyword evidence="2" id="KW-0472">Membrane</keyword>
<keyword evidence="4" id="KW-1185">Reference proteome</keyword>
<organism evidence="3 4">
    <name type="scientific">Stylosanthes scabra</name>
    <dbReference type="NCBI Taxonomy" id="79078"/>
    <lineage>
        <taxon>Eukaryota</taxon>
        <taxon>Viridiplantae</taxon>
        <taxon>Streptophyta</taxon>
        <taxon>Embryophyta</taxon>
        <taxon>Tracheophyta</taxon>
        <taxon>Spermatophyta</taxon>
        <taxon>Magnoliopsida</taxon>
        <taxon>eudicotyledons</taxon>
        <taxon>Gunneridae</taxon>
        <taxon>Pentapetalae</taxon>
        <taxon>rosids</taxon>
        <taxon>fabids</taxon>
        <taxon>Fabales</taxon>
        <taxon>Fabaceae</taxon>
        <taxon>Papilionoideae</taxon>
        <taxon>50 kb inversion clade</taxon>
        <taxon>dalbergioids sensu lato</taxon>
        <taxon>Dalbergieae</taxon>
        <taxon>Pterocarpus clade</taxon>
        <taxon>Stylosanthes</taxon>
    </lineage>
</organism>
<evidence type="ECO:0000256" key="1">
    <source>
        <dbReference type="SAM" id="MobiDB-lite"/>
    </source>
</evidence>
<comment type="caution">
    <text evidence="3">The sequence shown here is derived from an EMBL/GenBank/DDBJ whole genome shotgun (WGS) entry which is preliminary data.</text>
</comment>
<evidence type="ECO:0000313" key="3">
    <source>
        <dbReference type="EMBL" id="MED6190233.1"/>
    </source>
</evidence>
<protein>
    <submittedName>
        <fullName evidence="3">Uncharacterized protein</fullName>
    </submittedName>
</protein>
<dbReference type="Proteomes" id="UP001341840">
    <property type="component" value="Unassembled WGS sequence"/>
</dbReference>
<reference evidence="3 4" key="1">
    <citation type="journal article" date="2023" name="Plants (Basel)">
        <title>Bridging the Gap: Combining Genomics and Transcriptomics Approaches to Understand Stylosanthes scabra, an Orphan Legume from the Brazilian Caatinga.</title>
        <authorList>
            <person name="Ferreira-Neto J.R.C."/>
            <person name="da Silva M.D."/>
            <person name="Binneck E."/>
            <person name="de Melo N.F."/>
            <person name="da Silva R.H."/>
            <person name="de Melo A.L.T.M."/>
            <person name="Pandolfi V."/>
            <person name="Bustamante F.O."/>
            <person name="Brasileiro-Vidal A.C."/>
            <person name="Benko-Iseppon A.M."/>
        </authorList>
    </citation>
    <scope>NUCLEOTIDE SEQUENCE [LARGE SCALE GENOMIC DNA]</scope>
    <source>
        <tissue evidence="3">Leaves</tissue>
    </source>
</reference>
<keyword evidence="2" id="KW-0812">Transmembrane</keyword>
<feature type="transmembrane region" description="Helical" evidence="2">
    <location>
        <begin position="6"/>
        <end position="30"/>
    </location>
</feature>
<keyword evidence="2" id="KW-1133">Transmembrane helix</keyword>
<proteinExistence type="predicted"/>
<accession>A0ABU6X0Q6</accession>
<evidence type="ECO:0000313" key="4">
    <source>
        <dbReference type="Proteomes" id="UP001341840"/>
    </source>
</evidence>
<gene>
    <name evidence="3" type="ORF">PIB30_103899</name>
</gene>
<feature type="non-terminal residue" evidence="3">
    <location>
        <position position="1"/>
    </location>
</feature>
<name>A0ABU6X0Q6_9FABA</name>
<dbReference type="EMBL" id="JASCZI010184714">
    <property type="protein sequence ID" value="MED6190233.1"/>
    <property type="molecule type" value="Genomic_DNA"/>
</dbReference>
<sequence length="151" mass="17375">FLLRVVFFVTFPFIFRPFPTLWFVTAFVSLSRVQRARPHHQMPSHTSPEDLLPTSSSFSPEAQLPLDLFFSIHDPDLVTCRHFKDLSISLQKPLLPLDLCTPSIVQILPRVAYSRIPQTHFSDPIRPISITRSGLARPRNPTHPRDPTWPI</sequence>
<feature type="region of interest" description="Disordered" evidence="1">
    <location>
        <begin position="132"/>
        <end position="151"/>
    </location>
</feature>
<evidence type="ECO:0000256" key="2">
    <source>
        <dbReference type="SAM" id="Phobius"/>
    </source>
</evidence>